<dbReference type="Pfam" id="PF01047">
    <property type="entry name" value="MarR"/>
    <property type="match status" value="1"/>
</dbReference>
<feature type="domain" description="HTH marR-type" evidence="4">
    <location>
        <begin position="32"/>
        <end position="129"/>
    </location>
</feature>
<dbReference type="SUPFAM" id="SSF46785">
    <property type="entry name" value="Winged helix' DNA-binding domain"/>
    <property type="match status" value="1"/>
</dbReference>
<dbReference type="RefSeq" id="WP_058739129.1">
    <property type="nucleotide sequence ID" value="NZ_CP011266.1"/>
</dbReference>
<dbReference type="Proteomes" id="UP000067738">
    <property type="component" value="Chromosome"/>
</dbReference>
<accession>A0A0U3DSE4</accession>
<evidence type="ECO:0000313" key="6">
    <source>
        <dbReference type="Proteomes" id="UP000067738"/>
    </source>
</evidence>
<dbReference type="GO" id="GO:0003700">
    <property type="term" value="F:DNA-binding transcription factor activity"/>
    <property type="evidence" value="ECO:0007669"/>
    <property type="project" value="InterPro"/>
</dbReference>
<name>A0A0U3DSE4_9EURY</name>
<dbReference type="EMBL" id="CP011266">
    <property type="protein sequence ID" value="ALT68842.1"/>
    <property type="molecule type" value="Genomic_DNA"/>
</dbReference>
<dbReference type="GeneID" id="26736022"/>
<dbReference type="GO" id="GO:0003677">
    <property type="term" value="F:DNA binding"/>
    <property type="evidence" value="ECO:0007669"/>
    <property type="project" value="UniProtKB-KW"/>
</dbReference>
<dbReference type="InterPro" id="IPR000835">
    <property type="entry name" value="HTH_MarR-typ"/>
</dbReference>
<protein>
    <submittedName>
        <fullName evidence="5">Transcriptional regulator MarR family</fullName>
    </submittedName>
</protein>
<organism evidence="5 6">
    <name type="scientific">Methanobrevibacter millerae</name>
    <dbReference type="NCBI Taxonomy" id="230361"/>
    <lineage>
        <taxon>Archaea</taxon>
        <taxon>Methanobacteriati</taxon>
        <taxon>Methanobacteriota</taxon>
        <taxon>Methanomada group</taxon>
        <taxon>Methanobacteria</taxon>
        <taxon>Methanobacteriales</taxon>
        <taxon>Methanobacteriaceae</taxon>
        <taxon>Methanobrevibacter</taxon>
    </lineage>
</organism>
<dbReference type="PATRIC" id="fig|230361.4.peg.1085"/>
<evidence type="ECO:0000256" key="3">
    <source>
        <dbReference type="ARBA" id="ARBA00023163"/>
    </source>
</evidence>
<evidence type="ECO:0000259" key="4">
    <source>
        <dbReference type="SMART" id="SM00347"/>
    </source>
</evidence>
<evidence type="ECO:0000256" key="1">
    <source>
        <dbReference type="ARBA" id="ARBA00023015"/>
    </source>
</evidence>
<keyword evidence="6" id="KW-1185">Reference proteome</keyword>
<reference evidence="5 6" key="1">
    <citation type="submission" date="2015-04" db="EMBL/GenBank/DDBJ databases">
        <title>The complete genome sequence of the rumen methanogen Methanobrevibacter millerae SM9.</title>
        <authorList>
            <person name="Leahy S.C."/>
            <person name="Kelly W.J."/>
            <person name="Pacheco D.M."/>
            <person name="Li D."/>
            <person name="Altermann E."/>
            <person name="Attwood G.T."/>
        </authorList>
    </citation>
    <scope>NUCLEOTIDE SEQUENCE [LARGE SCALE GENOMIC DNA]</scope>
    <source>
        <strain evidence="5 6">SM9</strain>
    </source>
</reference>
<dbReference type="AlphaFoldDB" id="A0A0U3DSE4"/>
<evidence type="ECO:0000256" key="2">
    <source>
        <dbReference type="ARBA" id="ARBA00023125"/>
    </source>
</evidence>
<dbReference type="InterPro" id="IPR036390">
    <property type="entry name" value="WH_DNA-bd_sf"/>
</dbReference>
<keyword evidence="3" id="KW-0804">Transcription</keyword>
<keyword evidence="2" id="KW-0238">DNA-binding</keyword>
<dbReference type="KEGG" id="mmil:sm9_1053"/>
<proteinExistence type="predicted"/>
<dbReference type="InterPro" id="IPR036388">
    <property type="entry name" value="WH-like_DNA-bd_sf"/>
</dbReference>
<dbReference type="SMART" id="SM00347">
    <property type="entry name" value="HTH_MARR"/>
    <property type="match status" value="1"/>
</dbReference>
<evidence type="ECO:0000313" key="5">
    <source>
        <dbReference type="EMBL" id="ALT68842.1"/>
    </source>
</evidence>
<sequence length="150" mass="17768">MEDESFQAINENSPLIAWIHNISLNQQKYIKSKIKDYDFGHDVRYLMYIHDNPKCSQENLVTMFCQSKGNVAKIIKKFEDDGYIKREINPQNRRKYMLTTTDKANDLVPKFRQISKDWEMEVGLTDNDYELRKRLREIAINGMNLTKEGV</sequence>
<gene>
    <name evidence="5" type="ORF">sm9_1053</name>
</gene>
<dbReference type="PANTHER" id="PTHR42756">
    <property type="entry name" value="TRANSCRIPTIONAL REGULATOR, MARR"/>
    <property type="match status" value="1"/>
</dbReference>
<keyword evidence="1" id="KW-0805">Transcription regulation</keyword>
<dbReference type="PANTHER" id="PTHR42756:SF1">
    <property type="entry name" value="TRANSCRIPTIONAL REPRESSOR OF EMRAB OPERON"/>
    <property type="match status" value="1"/>
</dbReference>
<dbReference type="Gene3D" id="1.10.10.10">
    <property type="entry name" value="Winged helix-like DNA-binding domain superfamily/Winged helix DNA-binding domain"/>
    <property type="match status" value="1"/>
</dbReference>